<dbReference type="PRINTS" id="PR00411">
    <property type="entry name" value="PNDRDTASEI"/>
</dbReference>
<dbReference type="PANTHER" id="PTHR43539:SF78">
    <property type="entry name" value="FLAVIN-CONTAINING MONOOXYGENASE"/>
    <property type="match status" value="1"/>
</dbReference>
<evidence type="ECO:0000313" key="2">
    <source>
        <dbReference type="EMBL" id="MEC5425838.1"/>
    </source>
</evidence>
<dbReference type="PANTHER" id="PTHR43539">
    <property type="entry name" value="FLAVIN-BINDING MONOOXYGENASE-LIKE PROTEIN (AFU_ORTHOLOGUE AFUA_4G09220)"/>
    <property type="match status" value="1"/>
</dbReference>
<name>A0ABU6KL22_9BACI</name>
<proteinExistence type="predicted"/>
<dbReference type="Pfam" id="PF13738">
    <property type="entry name" value="Pyr_redox_3"/>
    <property type="match status" value="1"/>
</dbReference>
<comment type="caution">
    <text evidence="2">The sequence shown here is derived from an EMBL/GenBank/DDBJ whole genome shotgun (WGS) entry which is preliminary data.</text>
</comment>
<dbReference type="PRINTS" id="PR00368">
    <property type="entry name" value="FADPNR"/>
</dbReference>
<accession>A0ABU6KL22</accession>
<keyword evidence="3" id="KW-1185">Reference proteome</keyword>
<reference evidence="2 3" key="1">
    <citation type="journal article" date="2024" name="Int. J. Syst. Evol. Microbiol.">
        <title>Virgibacillus tibetensis sp. nov., isolated from salt lake on the Tibetan Plateau of China.</title>
        <authorList>
            <person name="Phurbu D."/>
            <person name="Liu Z.-X."/>
            <person name="Wang R."/>
            <person name="Zheng Y.-Y."/>
            <person name="Liu H.-C."/>
            <person name="Zhou Y.-G."/>
            <person name="Yu Y.-J."/>
            <person name="Li A.-H."/>
        </authorList>
    </citation>
    <scope>NUCLEOTIDE SEQUENCE [LARGE SCALE GENOMIC DNA]</scope>
    <source>
        <strain evidence="2 3">C22-A2</strain>
    </source>
</reference>
<dbReference type="Gene3D" id="3.50.50.60">
    <property type="entry name" value="FAD/NAD(P)-binding domain"/>
    <property type="match status" value="1"/>
</dbReference>
<organism evidence="2 3">
    <name type="scientific">Virgibacillus tibetensis</name>
    <dbReference type="NCBI Taxonomy" id="3042313"/>
    <lineage>
        <taxon>Bacteria</taxon>
        <taxon>Bacillati</taxon>
        <taxon>Bacillota</taxon>
        <taxon>Bacilli</taxon>
        <taxon>Bacillales</taxon>
        <taxon>Bacillaceae</taxon>
        <taxon>Virgibacillus</taxon>
    </lineage>
</organism>
<evidence type="ECO:0000313" key="3">
    <source>
        <dbReference type="Proteomes" id="UP001335737"/>
    </source>
</evidence>
<dbReference type="EMBL" id="JARZFX010000020">
    <property type="protein sequence ID" value="MEC5425838.1"/>
    <property type="molecule type" value="Genomic_DNA"/>
</dbReference>
<dbReference type="Proteomes" id="UP001335737">
    <property type="component" value="Unassembled WGS sequence"/>
</dbReference>
<dbReference type="SUPFAM" id="SSF51905">
    <property type="entry name" value="FAD/NAD(P)-binding domain"/>
    <property type="match status" value="1"/>
</dbReference>
<protein>
    <submittedName>
        <fullName evidence="2">NAD(P)-binding domain-containing protein</fullName>
    </submittedName>
</protein>
<gene>
    <name evidence="2" type="ORF">QGM71_20490</name>
</gene>
<dbReference type="InterPro" id="IPR036188">
    <property type="entry name" value="FAD/NAD-bd_sf"/>
</dbReference>
<dbReference type="InterPro" id="IPR050982">
    <property type="entry name" value="Auxin_biosynth/cation_transpt"/>
</dbReference>
<keyword evidence="1" id="KW-0560">Oxidoreductase</keyword>
<sequence length="433" mass="48364">MSELPIVVIGAGPIGLAAAAHLSEYNQQFLVLEKGPKVASNILEWGHVQLFSLWEFNINEAAKKLLQKTDWVEPKADKLPTGKELVDEYLEPLSNHPQFKERILYNAEVRNITKKNTDKMKSNYREQQPFILYVNLNGNMKKIAAKAVIDATGTWNHPNPPFADGVWNNEALKTKLHTHIPNLLEKQETFKNKHVAVIGSGHSALNTLIDLTELKKKFPNTEISWIIRKQHVEETFGGEVNDELQARGELGRQAHQIVDNGHVKVLTGFYAEEITEQNGHFEIRATDGKVLGEVEEIVVNTGARPDFSFSNEIRLDIDPAVESTRELAPLIDPNLHSCGTVRPHGEKELRQPEQGFYIAGVKSYGRAPTFLMATGYEQVRSIVAYLSGDEEEARKVKLKLPETGVCKVDSTPIPLKINSLNTTSSCCATSCNE</sequence>
<evidence type="ECO:0000256" key="1">
    <source>
        <dbReference type="ARBA" id="ARBA00023002"/>
    </source>
</evidence>
<dbReference type="RefSeq" id="WP_327609372.1">
    <property type="nucleotide sequence ID" value="NZ_JARZFX010000020.1"/>
</dbReference>